<dbReference type="InterPro" id="IPR000551">
    <property type="entry name" value="MerR-type_HTH_dom"/>
</dbReference>
<dbReference type="SMART" id="SM00422">
    <property type="entry name" value="HTH_MERR"/>
    <property type="match status" value="1"/>
</dbReference>
<sequence length="101" mass="11888">MINNIKKTIYIRDVSKEFGLSIYSLRYYEKIGLLNVPRNNNGIRLFNNDSLLRVNAIVHYRRAGLSIKQIKSILETPDQDEKHLKILFQAKKDLNKKNKRS</sequence>
<accession>A0A6H3GR76</accession>
<dbReference type="Gene3D" id="1.10.1660.10">
    <property type="match status" value="1"/>
</dbReference>
<proteinExistence type="predicted"/>
<dbReference type="AlphaFoldDB" id="A0A6H3GR76"/>
<protein>
    <submittedName>
        <fullName evidence="6 7">Transcriptional regulator</fullName>
    </submittedName>
</protein>
<evidence type="ECO:0000313" key="7">
    <source>
        <dbReference type="EMBL" id="OIM22233.1"/>
    </source>
</evidence>
<organism evidence="7 8">
    <name type="scientific">Oenococcus oeni</name>
    <name type="common">Leuconostoc oenos</name>
    <dbReference type="NCBI Taxonomy" id="1247"/>
    <lineage>
        <taxon>Bacteria</taxon>
        <taxon>Bacillati</taxon>
        <taxon>Bacillota</taxon>
        <taxon>Bacilli</taxon>
        <taxon>Lactobacillales</taxon>
        <taxon>Lactobacillaceae</taxon>
        <taxon>Oenococcus</taxon>
    </lineage>
</organism>
<evidence type="ECO:0000256" key="3">
    <source>
        <dbReference type="ARBA" id="ARBA00023125"/>
    </source>
</evidence>
<dbReference type="InterPro" id="IPR009061">
    <property type="entry name" value="DNA-bd_dom_put_sf"/>
</dbReference>
<evidence type="ECO:0000256" key="4">
    <source>
        <dbReference type="ARBA" id="ARBA00023163"/>
    </source>
</evidence>
<comment type="caution">
    <text evidence="7">The sequence shown here is derived from an EMBL/GenBank/DDBJ whole genome shotgun (WGS) entry which is preliminary data.</text>
</comment>
<keyword evidence="3" id="KW-0238">DNA-binding</keyword>
<dbReference type="PROSITE" id="PS50937">
    <property type="entry name" value="HTH_MERR_2"/>
    <property type="match status" value="1"/>
</dbReference>
<dbReference type="Proteomes" id="UP000181728">
    <property type="component" value="Unassembled WGS sequence"/>
</dbReference>
<dbReference type="PANTHER" id="PTHR30204">
    <property type="entry name" value="REDOX-CYCLING DRUG-SENSING TRANSCRIPTIONAL ACTIVATOR SOXR"/>
    <property type="match status" value="1"/>
</dbReference>
<evidence type="ECO:0000259" key="5">
    <source>
        <dbReference type="PROSITE" id="PS50937"/>
    </source>
</evidence>
<dbReference type="EMBL" id="WERV01000006">
    <property type="protein sequence ID" value="MDV7715600.1"/>
    <property type="molecule type" value="Genomic_DNA"/>
</dbReference>
<dbReference type="Pfam" id="PF13411">
    <property type="entry name" value="MerR_1"/>
    <property type="match status" value="1"/>
</dbReference>
<keyword evidence="4" id="KW-0804">Transcription</keyword>
<dbReference type="RefSeq" id="WP_002817512.1">
    <property type="nucleotide sequence ID" value="NZ_CP038451.1"/>
</dbReference>
<dbReference type="EMBL" id="MLOK01000002">
    <property type="protein sequence ID" value="OIM22233.1"/>
    <property type="molecule type" value="Genomic_DNA"/>
</dbReference>
<evidence type="ECO:0000313" key="8">
    <source>
        <dbReference type="Proteomes" id="UP000181728"/>
    </source>
</evidence>
<dbReference type="SUPFAM" id="SSF46955">
    <property type="entry name" value="Putative DNA-binding domain"/>
    <property type="match status" value="1"/>
</dbReference>
<dbReference type="PANTHER" id="PTHR30204:SF69">
    <property type="entry name" value="MERR-FAMILY TRANSCRIPTIONAL REGULATOR"/>
    <property type="match status" value="1"/>
</dbReference>
<name>A0A6H3GR76_OENOE</name>
<gene>
    <name evidence="7" type="ORF">ATX59_00215</name>
    <name evidence="6" type="ORF">GA838_07565</name>
</gene>
<dbReference type="GO" id="GO:0003700">
    <property type="term" value="F:DNA-binding transcription factor activity"/>
    <property type="evidence" value="ECO:0007669"/>
    <property type="project" value="InterPro"/>
</dbReference>
<keyword evidence="2" id="KW-0805">Transcription regulation</keyword>
<keyword evidence="1" id="KW-0678">Repressor</keyword>
<reference evidence="7 8" key="1">
    <citation type="journal article" date="2016" name="BMC Genomics">
        <title>Consensus pan-genome assembly of the specialised wine bacterium Oenococcus oeni.</title>
        <authorList>
            <person name="Sternes P.R."/>
            <person name="Borneman A.R."/>
        </authorList>
    </citation>
    <scope>NUCLEOTIDE SEQUENCE [LARGE SCALE GENOMIC DNA]</scope>
    <source>
        <strain evidence="7 8">AWRIB661</strain>
    </source>
</reference>
<dbReference type="InterPro" id="IPR047057">
    <property type="entry name" value="MerR_fam"/>
</dbReference>
<dbReference type="Proteomes" id="UP001281024">
    <property type="component" value="Unassembled WGS sequence"/>
</dbReference>
<evidence type="ECO:0000313" key="6">
    <source>
        <dbReference type="EMBL" id="MDV7715600.1"/>
    </source>
</evidence>
<dbReference type="GO" id="GO:0003677">
    <property type="term" value="F:DNA binding"/>
    <property type="evidence" value="ECO:0007669"/>
    <property type="project" value="UniProtKB-KW"/>
</dbReference>
<evidence type="ECO:0000256" key="1">
    <source>
        <dbReference type="ARBA" id="ARBA00022491"/>
    </source>
</evidence>
<reference evidence="6" key="2">
    <citation type="submission" date="2019-10" db="EMBL/GenBank/DDBJ databases">
        <title>Malate fermentation in French cider.</title>
        <authorList>
            <person name="Cousin F.J."/>
            <person name="Medina Fernandez S."/>
            <person name="Misery B."/>
            <person name="Laplace J.-M."/>
            <person name="Cretenet M."/>
        </authorList>
    </citation>
    <scope>NUCLEOTIDE SEQUENCE</scope>
    <source>
        <strain evidence="6">UCMA15129</strain>
    </source>
</reference>
<evidence type="ECO:0000256" key="2">
    <source>
        <dbReference type="ARBA" id="ARBA00023015"/>
    </source>
</evidence>
<feature type="domain" description="HTH merR-type" evidence="5">
    <location>
        <begin position="8"/>
        <end position="76"/>
    </location>
</feature>